<organism evidence="14 15">
    <name type="scientific">Nesterenkonia rhizosphaerae</name>
    <dbReference type="NCBI Taxonomy" id="1348272"/>
    <lineage>
        <taxon>Bacteria</taxon>
        <taxon>Bacillati</taxon>
        <taxon>Actinomycetota</taxon>
        <taxon>Actinomycetes</taxon>
        <taxon>Micrococcales</taxon>
        <taxon>Micrococcaceae</taxon>
        <taxon>Nesterenkonia</taxon>
    </lineage>
</organism>
<comment type="cofactor">
    <cofactor evidence="10">
        <name>Mg(2+)</name>
        <dbReference type="ChEBI" id="CHEBI:18420"/>
    </cofactor>
    <text evidence="10">Binds 1 Mg(2+) ion per subunit.</text>
</comment>
<dbReference type="CDD" id="cd00564">
    <property type="entry name" value="TMP_TenI"/>
    <property type="match status" value="1"/>
</dbReference>
<dbReference type="Proteomes" id="UP001500368">
    <property type="component" value="Unassembled WGS sequence"/>
</dbReference>
<feature type="binding site" evidence="10">
    <location>
        <begin position="68"/>
        <end position="72"/>
    </location>
    <ligand>
        <name>4-amino-2-methyl-5-(diphosphooxymethyl)pyrimidine</name>
        <dbReference type="ChEBI" id="CHEBI:57841"/>
    </ligand>
</feature>
<evidence type="ECO:0000256" key="4">
    <source>
        <dbReference type="ARBA" id="ARBA00022723"/>
    </source>
</evidence>
<keyword evidence="15" id="KW-1185">Reference proteome</keyword>
<comment type="similarity">
    <text evidence="10 11">Belongs to the thiamine-phosphate synthase family.</text>
</comment>
<evidence type="ECO:0000256" key="3">
    <source>
        <dbReference type="ARBA" id="ARBA00022679"/>
    </source>
</evidence>
<dbReference type="InterPro" id="IPR036206">
    <property type="entry name" value="ThiamineP_synth_sf"/>
</dbReference>
<evidence type="ECO:0000259" key="13">
    <source>
        <dbReference type="Pfam" id="PF02581"/>
    </source>
</evidence>
<feature type="binding site" evidence="10">
    <location>
        <begin position="166"/>
        <end position="168"/>
    </location>
    <ligand>
        <name>2-[(2R,5Z)-2-carboxy-4-methylthiazol-5(2H)-ylidene]ethyl phosphate</name>
        <dbReference type="ChEBI" id="CHEBI:62899"/>
    </ligand>
</feature>
<feature type="binding site" evidence="10">
    <location>
        <position position="169"/>
    </location>
    <ligand>
        <name>4-amino-2-methyl-5-(diphosphooxymethyl)pyrimidine</name>
        <dbReference type="ChEBI" id="CHEBI:57841"/>
    </ligand>
</feature>
<keyword evidence="5 10" id="KW-0460">Magnesium</keyword>
<gene>
    <name evidence="10 14" type="primary">thiE</name>
    <name evidence="14" type="ORF">GCM10025790_06570</name>
</gene>
<name>A0ABP9FSE2_9MICC</name>
<evidence type="ECO:0000313" key="14">
    <source>
        <dbReference type="EMBL" id="GAA4914326.1"/>
    </source>
</evidence>
<proteinExistence type="inferred from homology"/>
<evidence type="ECO:0000256" key="11">
    <source>
        <dbReference type="RuleBase" id="RU003826"/>
    </source>
</evidence>
<dbReference type="HAMAP" id="MF_00097">
    <property type="entry name" value="TMP_synthase"/>
    <property type="match status" value="1"/>
</dbReference>
<evidence type="ECO:0000313" key="15">
    <source>
        <dbReference type="Proteomes" id="UP001500368"/>
    </source>
</evidence>
<evidence type="ECO:0000256" key="1">
    <source>
        <dbReference type="ARBA" id="ARBA00003814"/>
    </source>
</evidence>
<comment type="function">
    <text evidence="1 10">Condenses 4-methyl-5-(beta-hydroxyethyl)thiazole monophosphate (THZ-P) and 2-methyl-4-amino-5-hydroxymethyl pyrimidine pyrophosphate (HMP-PP) to form thiamine monophosphate (TMP).</text>
</comment>
<dbReference type="InterPro" id="IPR034291">
    <property type="entry name" value="TMP_synthase"/>
</dbReference>
<dbReference type="EMBL" id="BAABLW010000002">
    <property type="protein sequence ID" value="GAA4914326.1"/>
    <property type="molecule type" value="Genomic_DNA"/>
</dbReference>
<dbReference type="InterPro" id="IPR022998">
    <property type="entry name" value="ThiamineP_synth_TenI"/>
</dbReference>
<keyword evidence="6 10" id="KW-0784">Thiamine biosynthesis</keyword>
<evidence type="ECO:0000256" key="6">
    <source>
        <dbReference type="ARBA" id="ARBA00022977"/>
    </source>
</evidence>
<dbReference type="PANTHER" id="PTHR20857:SF15">
    <property type="entry name" value="THIAMINE-PHOSPHATE SYNTHASE"/>
    <property type="match status" value="1"/>
</dbReference>
<feature type="binding site" evidence="10">
    <location>
        <position position="120"/>
    </location>
    <ligand>
        <name>Mg(2+)</name>
        <dbReference type="ChEBI" id="CHEBI:18420"/>
    </ligand>
</feature>
<dbReference type="Gene3D" id="3.20.20.70">
    <property type="entry name" value="Aldolase class I"/>
    <property type="match status" value="1"/>
</dbReference>
<comment type="catalytic activity">
    <reaction evidence="7 10 11">
        <text>4-methyl-5-(2-phosphooxyethyl)-thiazole + 4-amino-2-methyl-5-(diphosphooxymethyl)pyrimidine + H(+) = thiamine phosphate + diphosphate</text>
        <dbReference type="Rhea" id="RHEA:22328"/>
        <dbReference type="ChEBI" id="CHEBI:15378"/>
        <dbReference type="ChEBI" id="CHEBI:33019"/>
        <dbReference type="ChEBI" id="CHEBI:37575"/>
        <dbReference type="ChEBI" id="CHEBI:57841"/>
        <dbReference type="ChEBI" id="CHEBI:58296"/>
        <dbReference type="EC" id="2.5.1.3"/>
    </reaction>
</comment>
<keyword evidence="3 10" id="KW-0808">Transferase</keyword>
<evidence type="ECO:0000256" key="2">
    <source>
        <dbReference type="ARBA" id="ARBA00005165"/>
    </source>
</evidence>
<evidence type="ECO:0000256" key="10">
    <source>
        <dbReference type="HAMAP-Rule" id="MF_00097"/>
    </source>
</evidence>
<feature type="binding site" evidence="10">
    <location>
        <position position="197"/>
    </location>
    <ligand>
        <name>2-[(2R,5Z)-2-carboxy-4-methylthiazol-5(2H)-ylidene]ethyl phosphate</name>
        <dbReference type="ChEBI" id="CHEBI:62899"/>
    </ligand>
</feature>
<reference evidence="15" key="1">
    <citation type="journal article" date="2019" name="Int. J. Syst. Evol. Microbiol.">
        <title>The Global Catalogue of Microorganisms (GCM) 10K type strain sequencing project: providing services to taxonomists for standard genome sequencing and annotation.</title>
        <authorList>
            <consortium name="The Broad Institute Genomics Platform"/>
            <consortium name="The Broad Institute Genome Sequencing Center for Infectious Disease"/>
            <person name="Wu L."/>
            <person name="Ma J."/>
        </authorList>
    </citation>
    <scope>NUCLEOTIDE SEQUENCE [LARGE SCALE GENOMIC DNA]</scope>
    <source>
        <strain evidence="15">JCM 19129</strain>
    </source>
</reference>
<keyword evidence="4 10" id="KW-0479">Metal-binding</keyword>
<comment type="catalytic activity">
    <reaction evidence="8 10 11">
        <text>2-(2-carboxy-4-methylthiazol-5-yl)ethyl phosphate + 4-amino-2-methyl-5-(diphosphooxymethyl)pyrimidine + 2 H(+) = thiamine phosphate + CO2 + diphosphate</text>
        <dbReference type="Rhea" id="RHEA:47848"/>
        <dbReference type="ChEBI" id="CHEBI:15378"/>
        <dbReference type="ChEBI" id="CHEBI:16526"/>
        <dbReference type="ChEBI" id="CHEBI:33019"/>
        <dbReference type="ChEBI" id="CHEBI:37575"/>
        <dbReference type="ChEBI" id="CHEBI:57841"/>
        <dbReference type="ChEBI" id="CHEBI:62890"/>
        <dbReference type="EC" id="2.5.1.3"/>
    </reaction>
</comment>
<evidence type="ECO:0000256" key="12">
    <source>
        <dbReference type="RuleBase" id="RU004253"/>
    </source>
</evidence>
<dbReference type="PANTHER" id="PTHR20857">
    <property type="entry name" value="THIAMINE-PHOSPHATE PYROPHOSPHORYLASE"/>
    <property type="match status" value="1"/>
</dbReference>
<comment type="catalytic activity">
    <reaction evidence="9 10 11">
        <text>2-[(2R,5Z)-2-carboxy-4-methylthiazol-5(2H)-ylidene]ethyl phosphate + 4-amino-2-methyl-5-(diphosphooxymethyl)pyrimidine + 2 H(+) = thiamine phosphate + CO2 + diphosphate</text>
        <dbReference type="Rhea" id="RHEA:47844"/>
        <dbReference type="ChEBI" id="CHEBI:15378"/>
        <dbReference type="ChEBI" id="CHEBI:16526"/>
        <dbReference type="ChEBI" id="CHEBI:33019"/>
        <dbReference type="ChEBI" id="CHEBI:37575"/>
        <dbReference type="ChEBI" id="CHEBI:57841"/>
        <dbReference type="ChEBI" id="CHEBI:62899"/>
        <dbReference type="EC" id="2.5.1.3"/>
    </reaction>
</comment>
<accession>A0ABP9FSE2</accession>
<comment type="caution">
    <text evidence="10">Lacks conserved residue(s) required for the propagation of feature annotation.</text>
</comment>
<comment type="pathway">
    <text evidence="2 10 12">Cofactor biosynthesis; thiamine diphosphate biosynthesis; thiamine phosphate from 4-amino-2-methyl-5-diphosphomethylpyrimidine and 4-methyl-5-(2-phosphoethyl)-thiazole: step 1/1.</text>
</comment>
<evidence type="ECO:0000256" key="5">
    <source>
        <dbReference type="ARBA" id="ARBA00022842"/>
    </source>
</evidence>
<dbReference type="EC" id="2.5.1.3" evidence="10"/>
<feature type="domain" description="Thiamine phosphate synthase/TenI" evidence="13">
    <location>
        <begin position="54"/>
        <end position="220"/>
    </location>
</feature>
<feature type="binding site" evidence="10">
    <location>
        <position position="139"/>
    </location>
    <ligand>
        <name>4-amino-2-methyl-5-(diphosphooxymethyl)pyrimidine</name>
        <dbReference type="ChEBI" id="CHEBI:57841"/>
    </ligand>
</feature>
<dbReference type="NCBIfam" id="TIGR00693">
    <property type="entry name" value="thiE"/>
    <property type="match status" value="1"/>
</dbReference>
<protein>
    <recommendedName>
        <fullName evidence="10">Thiamine-phosphate synthase</fullName>
        <shortName evidence="10">TP synthase</shortName>
        <shortName evidence="10">TPS</shortName>
        <ecNumber evidence="10">2.5.1.3</ecNumber>
    </recommendedName>
    <alternativeName>
        <fullName evidence="10">Thiamine-phosphate pyrophosphorylase</fullName>
        <shortName evidence="10">TMP pyrophosphorylase</shortName>
        <shortName evidence="10">TMP-PPase</shortName>
    </alternativeName>
</protein>
<dbReference type="Pfam" id="PF02581">
    <property type="entry name" value="TMP-TENI"/>
    <property type="match status" value="1"/>
</dbReference>
<dbReference type="InterPro" id="IPR013785">
    <property type="entry name" value="Aldolase_TIM"/>
</dbReference>
<dbReference type="RefSeq" id="WP_345476643.1">
    <property type="nucleotide sequence ID" value="NZ_BAABLW010000002.1"/>
</dbReference>
<feature type="binding site" evidence="10">
    <location>
        <position position="101"/>
    </location>
    <ligand>
        <name>Mg(2+)</name>
        <dbReference type="ChEBI" id="CHEBI:18420"/>
    </ligand>
</feature>
<evidence type="ECO:0000256" key="8">
    <source>
        <dbReference type="ARBA" id="ARBA00047851"/>
    </source>
</evidence>
<evidence type="ECO:0000256" key="9">
    <source>
        <dbReference type="ARBA" id="ARBA00047883"/>
    </source>
</evidence>
<evidence type="ECO:0000256" key="7">
    <source>
        <dbReference type="ARBA" id="ARBA00047334"/>
    </source>
</evidence>
<comment type="caution">
    <text evidence="14">The sequence shown here is derived from an EMBL/GenBank/DDBJ whole genome shotgun (WGS) entry which is preliminary data.</text>
</comment>
<dbReference type="SUPFAM" id="SSF51391">
    <property type="entry name" value="Thiamin phosphate synthase"/>
    <property type="match status" value="1"/>
</dbReference>
<sequence>MSESALTPEPSELGQLRRERLLSARLYVCTDLQRFILRPDAGPVDELDLEALRQFYVDAFTGGVDIIQVRDKNVSVQTEIAALTLLKQVADEYGGLSAANDRADLALITGVDVFHVGQEDLSTDQARAILGDDVVIGRSCHTFEQVRTAVEDIGIDYYCTGPVWETPTKPGRAAVGTELPARASVLETAKPFFAIGGINAENMHEVTEAGAERVVVVRAVTEAADTVAAAQALREQLPS</sequence>
<feature type="binding site" evidence="10">
    <location>
        <position position="100"/>
    </location>
    <ligand>
        <name>4-amino-2-methyl-5-(diphosphooxymethyl)pyrimidine</name>
        <dbReference type="ChEBI" id="CHEBI:57841"/>
    </ligand>
</feature>